<reference evidence="2 3" key="1">
    <citation type="submission" date="2016-12" db="EMBL/GenBank/DDBJ databases">
        <authorList>
            <person name="Song W.-J."/>
            <person name="Kurnit D.M."/>
        </authorList>
    </citation>
    <scope>NUCLEOTIDE SEQUENCE [LARGE SCALE GENOMIC DNA]</scope>
    <source>
        <strain evidence="2 3">DSM 30827</strain>
    </source>
</reference>
<sequence length="276" mass="30577">MDNVSVCICAYNPGPLLVYQLRAVLRQLQDGDELLLIDDASTDGSVQRAVEEVDGSERITLLVNEKNLGLPGSRNRAVENATFDRIVFCDSDDIVAPGWLDAMRVHLDDHKFVGCKMDIVANNSAATVTTLPHSPTEHGLPMWHGAFPYVVGAGFGFHREVFEATNGFDEEFTASEDVVFSIRAGLAGYEPHYAEDSVVYYRLRPSLRAIFKQNRNYGFGDVMVTEKLGAESEEFRTTLRQAEEAAGPKEITGSVTPQRIVRAVANRIGRLQAKRR</sequence>
<dbReference type="InterPro" id="IPR050834">
    <property type="entry name" value="Glycosyltransf_2"/>
</dbReference>
<dbReference type="KEGG" id="cgv:CGLAU_11065"/>
<keyword evidence="2" id="KW-0328">Glycosyltransferase</keyword>
<protein>
    <submittedName>
        <fullName evidence="2">Putative glycosyltransferase EpsE</fullName>
        <ecNumber evidence="2">2.4.-.-</ecNumber>
    </submittedName>
</protein>
<dbReference type="PANTHER" id="PTHR43685:SF2">
    <property type="entry name" value="GLYCOSYLTRANSFERASE 2-LIKE DOMAIN-CONTAINING PROTEIN"/>
    <property type="match status" value="1"/>
</dbReference>
<dbReference type="EMBL" id="CP019688">
    <property type="protein sequence ID" value="AQQ16147.1"/>
    <property type="molecule type" value="Genomic_DNA"/>
</dbReference>
<dbReference type="OrthoDB" id="4388730at2"/>
<feature type="domain" description="Glycosyltransferase 2-like" evidence="1">
    <location>
        <begin position="5"/>
        <end position="163"/>
    </location>
</feature>
<dbReference type="RefSeq" id="WP_157731370.1">
    <property type="nucleotide sequence ID" value="NZ_CP019688.1"/>
</dbReference>
<keyword evidence="2" id="KW-0808">Transferase</keyword>
<organism evidence="2 3">
    <name type="scientific">Corynebacterium glaucum</name>
    <dbReference type="NCBI Taxonomy" id="187491"/>
    <lineage>
        <taxon>Bacteria</taxon>
        <taxon>Bacillati</taxon>
        <taxon>Actinomycetota</taxon>
        <taxon>Actinomycetes</taxon>
        <taxon>Mycobacteriales</taxon>
        <taxon>Corynebacteriaceae</taxon>
        <taxon>Corynebacterium</taxon>
    </lineage>
</organism>
<evidence type="ECO:0000259" key="1">
    <source>
        <dbReference type="Pfam" id="PF00535"/>
    </source>
</evidence>
<dbReference type="Pfam" id="PF00535">
    <property type="entry name" value="Glycos_transf_2"/>
    <property type="match status" value="1"/>
</dbReference>
<name>A0A1Q2HZ73_9CORY</name>
<proteinExistence type="predicted"/>
<dbReference type="EC" id="2.4.-.-" evidence="2"/>
<evidence type="ECO:0000313" key="2">
    <source>
        <dbReference type="EMBL" id="AQQ16147.1"/>
    </source>
</evidence>
<evidence type="ECO:0000313" key="3">
    <source>
        <dbReference type="Proteomes" id="UP000217209"/>
    </source>
</evidence>
<gene>
    <name evidence="2" type="primary">epsE2</name>
    <name evidence="2" type="ORF">CGLAU_11065</name>
</gene>
<dbReference type="GO" id="GO:0016757">
    <property type="term" value="F:glycosyltransferase activity"/>
    <property type="evidence" value="ECO:0007669"/>
    <property type="project" value="UniProtKB-KW"/>
</dbReference>
<accession>A0A1Q2HZ73</accession>
<keyword evidence="3" id="KW-1185">Reference proteome</keyword>
<dbReference type="Gene3D" id="3.90.550.10">
    <property type="entry name" value="Spore Coat Polysaccharide Biosynthesis Protein SpsA, Chain A"/>
    <property type="match status" value="1"/>
</dbReference>
<dbReference type="SUPFAM" id="SSF53448">
    <property type="entry name" value="Nucleotide-diphospho-sugar transferases"/>
    <property type="match status" value="1"/>
</dbReference>
<dbReference type="InterPro" id="IPR001173">
    <property type="entry name" value="Glyco_trans_2-like"/>
</dbReference>
<dbReference type="AlphaFoldDB" id="A0A1Q2HZ73"/>
<dbReference type="InterPro" id="IPR029044">
    <property type="entry name" value="Nucleotide-diphossugar_trans"/>
</dbReference>
<dbReference type="CDD" id="cd00761">
    <property type="entry name" value="Glyco_tranf_GTA_type"/>
    <property type="match status" value="1"/>
</dbReference>
<dbReference type="Proteomes" id="UP000217209">
    <property type="component" value="Chromosome"/>
</dbReference>
<dbReference type="PANTHER" id="PTHR43685">
    <property type="entry name" value="GLYCOSYLTRANSFERASE"/>
    <property type="match status" value="1"/>
</dbReference>